<dbReference type="EMBL" id="JACCAE010000001">
    <property type="protein sequence ID" value="NYF98049.1"/>
    <property type="molecule type" value="Genomic_DNA"/>
</dbReference>
<sequence length="399" mass="41390">MSTSSPAPGMTVTTPDLEERLHASATDWRERLVALSHSLHAEPELAMQEHRSCAKVAELMAAAGFDVDVGVGGLPTAISATKGTGELVIAFCAEYDALPGMGHACGHNVNGAAAVGAAIALAEVADDLDLTVRLIGTPGEEGEGGKVYLLEAGIFDDVAAAAMAHAHPRDTFGATSLALSCWDVSFHGRPSHAAAAPWRGINALDAMTLSYTAIGMLRQQLPPGSVVSLSITEGGGPVNVIPDLSRAQLEVRAPTLEQLREVQSRVRACLEAGAVATGAELEVTPHGKDFAELRQDEYMSHAYAAAARRLGRDPFDATGTTTASTDMGNVSHVLPSVHPTIGYETQGSTPHTASFADHGCSPSADRAITDGAVALAGVGVALATDPQQRRRLLEDLSAR</sequence>
<gene>
    <name evidence="3" type="ORF">BJY20_001441</name>
</gene>
<dbReference type="PIRSF" id="PIRSF037226">
    <property type="entry name" value="Amidohydrolase_ACY1L2_prd"/>
    <property type="match status" value="1"/>
</dbReference>
<evidence type="ECO:0000259" key="2">
    <source>
        <dbReference type="Pfam" id="PF07687"/>
    </source>
</evidence>
<keyword evidence="4" id="KW-1185">Reference proteome</keyword>
<dbReference type="Pfam" id="PF01546">
    <property type="entry name" value="Peptidase_M20"/>
    <property type="match status" value="1"/>
</dbReference>
<dbReference type="Gene3D" id="3.40.630.10">
    <property type="entry name" value="Zn peptidases"/>
    <property type="match status" value="1"/>
</dbReference>
<dbReference type="InterPro" id="IPR017144">
    <property type="entry name" value="Xaa-Arg_dipeptidase"/>
</dbReference>
<dbReference type="Gene3D" id="3.30.70.360">
    <property type="match status" value="1"/>
</dbReference>
<dbReference type="InterPro" id="IPR036264">
    <property type="entry name" value="Bact_exopeptidase_dim_dom"/>
</dbReference>
<dbReference type="GO" id="GO:0071713">
    <property type="term" value="F:para-aminobenzoyl-glutamate hydrolase activity"/>
    <property type="evidence" value="ECO:0007669"/>
    <property type="project" value="TreeGrafter"/>
</dbReference>
<comment type="similarity">
    <text evidence="1">Belongs to the peptidase M20A family.</text>
</comment>
<comment type="caution">
    <text evidence="3">The sequence shown here is derived from an EMBL/GenBank/DDBJ whole genome shotgun (WGS) entry which is preliminary data.</text>
</comment>
<dbReference type="NCBIfam" id="TIGR01891">
    <property type="entry name" value="amidohydrolases"/>
    <property type="match status" value="1"/>
</dbReference>
<dbReference type="InterPro" id="IPR017439">
    <property type="entry name" value="Amidohydrolase"/>
</dbReference>
<name>A0A852VQ65_9MICO</name>
<dbReference type="FunFam" id="3.30.70.360:FF:000004">
    <property type="entry name" value="Peptidase M20 domain-containing protein 2"/>
    <property type="match status" value="1"/>
</dbReference>
<dbReference type="SUPFAM" id="SSF53187">
    <property type="entry name" value="Zn-dependent exopeptidases"/>
    <property type="match status" value="1"/>
</dbReference>
<dbReference type="GO" id="GO:0046657">
    <property type="term" value="P:folic acid catabolic process"/>
    <property type="evidence" value="ECO:0007669"/>
    <property type="project" value="TreeGrafter"/>
</dbReference>
<dbReference type="InterPro" id="IPR011650">
    <property type="entry name" value="Peptidase_M20_dimer"/>
</dbReference>
<dbReference type="Proteomes" id="UP000554054">
    <property type="component" value="Unassembled WGS sequence"/>
</dbReference>
<dbReference type="SUPFAM" id="SSF55031">
    <property type="entry name" value="Bacterial exopeptidase dimerisation domain"/>
    <property type="match status" value="1"/>
</dbReference>
<dbReference type="PANTHER" id="PTHR30575">
    <property type="entry name" value="PEPTIDASE M20"/>
    <property type="match status" value="1"/>
</dbReference>
<proteinExistence type="inferred from homology"/>
<feature type="domain" description="Peptidase M20 dimerisation" evidence="2">
    <location>
        <begin position="182"/>
        <end position="274"/>
    </location>
</feature>
<reference evidence="3 4" key="1">
    <citation type="submission" date="2020-07" db="EMBL/GenBank/DDBJ databases">
        <title>Sequencing the genomes of 1000 actinobacteria strains.</title>
        <authorList>
            <person name="Klenk H.-P."/>
        </authorList>
    </citation>
    <scope>NUCLEOTIDE SEQUENCE [LARGE SCALE GENOMIC DNA]</scope>
    <source>
        <strain evidence="3 4">DSM 26154</strain>
    </source>
</reference>
<accession>A0A852VQ65</accession>
<dbReference type="InterPro" id="IPR052030">
    <property type="entry name" value="Peptidase_M20/M20A_hydrolases"/>
</dbReference>
<protein>
    <recommendedName>
        <fullName evidence="1">Peptidase M20 domain-containing protein 2</fullName>
    </recommendedName>
</protein>
<dbReference type="GO" id="GO:0005737">
    <property type="term" value="C:cytoplasm"/>
    <property type="evidence" value="ECO:0007669"/>
    <property type="project" value="TreeGrafter"/>
</dbReference>
<evidence type="ECO:0000313" key="4">
    <source>
        <dbReference type="Proteomes" id="UP000554054"/>
    </source>
</evidence>
<dbReference type="GO" id="GO:0016805">
    <property type="term" value="F:dipeptidase activity"/>
    <property type="evidence" value="ECO:0007669"/>
    <property type="project" value="InterPro"/>
</dbReference>
<dbReference type="InterPro" id="IPR002933">
    <property type="entry name" value="Peptidase_M20"/>
</dbReference>
<dbReference type="AlphaFoldDB" id="A0A852VQ65"/>
<dbReference type="Pfam" id="PF07687">
    <property type="entry name" value="M20_dimer"/>
    <property type="match status" value="1"/>
</dbReference>
<evidence type="ECO:0000313" key="3">
    <source>
        <dbReference type="EMBL" id="NYF98049.1"/>
    </source>
</evidence>
<evidence type="ECO:0000256" key="1">
    <source>
        <dbReference type="PIRNR" id="PIRNR037226"/>
    </source>
</evidence>
<dbReference type="PANTHER" id="PTHR30575:SF0">
    <property type="entry name" value="XAA-ARG DIPEPTIDASE"/>
    <property type="match status" value="1"/>
</dbReference>
<dbReference type="RefSeq" id="WP_221935262.1">
    <property type="nucleotide sequence ID" value="NZ_JACCAE010000001.1"/>
</dbReference>
<keyword evidence="3" id="KW-0378">Hydrolase</keyword>
<organism evidence="3 4">
    <name type="scientific">Janibacter cremeus</name>
    <dbReference type="NCBI Taxonomy" id="1285192"/>
    <lineage>
        <taxon>Bacteria</taxon>
        <taxon>Bacillati</taxon>
        <taxon>Actinomycetota</taxon>
        <taxon>Actinomycetes</taxon>
        <taxon>Micrococcales</taxon>
        <taxon>Intrasporangiaceae</taxon>
        <taxon>Janibacter</taxon>
    </lineage>
</organism>